<dbReference type="Pfam" id="PF07690">
    <property type="entry name" value="MFS_1"/>
    <property type="match status" value="1"/>
</dbReference>
<sequence>MVTGRARQAPGAGGEVPGGTRLNRRHRLVFAVCVAGAFFDSMDLQVMALVSPVLLREWALTPRAVGMLAAAAMLGMLVGSLVFGRVADRIGRRPAFLVTVAVFAGFGALCAAAQGPAQLTVLRFCVGVGMGGFIPVDTAMLHEFLPEGARARLLALWALAFPVGALAATALVRSVLPATGWRGAFLLCALPAVLLFPLRRLVPETPAFLLSQGRIAEAERSLGWISLGATVRVDPPAPRSRPTLLSAQHRSTTALTGLLWFTWSFAYFGVILWLPTLLVLAGMPLAQVFAYTLGFQLAAILGRVAMLPVIRVVGLPAVVVGTGIGAATLVLWFGALPAAGLLVVAGYGLSFCQEGGFSGIVPFTPRLYPVELRSGGVGAANAAGRVASLLAPLLVGVLTAAGQRYVAFVVFGLCFLAAGVTALALRGHRGPA</sequence>
<dbReference type="InterPro" id="IPR020846">
    <property type="entry name" value="MFS_dom"/>
</dbReference>
<evidence type="ECO:0000313" key="9">
    <source>
        <dbReference type="Proteomes" id="UP000019277"/>
    </source>
</evidence>
<feature type="transmembrane region" description="Helical" evidence="6">
    <location>
        <begin position="288"/>
        <end position="306"/>
    </location>
</feature>
<name>W7INB4_9PSEU</name>
<feature type="transmembrane region" description="Helical" evidence="6">
    <location>
        <begin position="95"/>
        <end position="115"/>
    </location>
</feature>
<evidence type="ECO:0000256" key="4">
    <source>
        <dbReference type="ARBA" id="ARBA00022989"/>
    </source>
</evidence>
<feature type="transmembrane region" description="Helical" evidence="6">
    <location>
        <begin position="405"/>
        <end position="425"/>
    </location>
</feature>
<reference evidence="8 9" key="1">
    <citation type="journal article" date="2014" name="Genome Announc.">
        <title>Draft Genome Sequence of the Antitrypanosomally Active Sponge-Associated Bacterium Actinokineospora sp. Strain EG49.</title>
        <authorList>
            <person name="Harjes J."/>
            <person name="Ryu T."/>
            <person name="Abdelmohsen U.R."/>
            <person name="Moitinho-Silva L."/>
            <person name="Horn H."/>
            <person name="Ravasi T."/>
            <person name="Hentschel U."/>
        </authorList>
    </citation>
    <scope>NUCLEOTIDE SEQUENCE [LARGE SCALE GENOMIC DNA]</scope>
    <source>
        <strain evidence="8 9">EG49</strain>
    </source>
</reference>
<proteinExistence type="predicted"/>
<dbReference type="STRING" id="909613.UO65_2352"/>
<feature type="transmembrane region" description="Helical" evidence="6">
    <location>
        <begin position="382"/>
        <end position="399"/>
    </location>
</feature>
<dbReference type="Proteomes" id="UP000019277">
    <property type="component" value="Unassembled WGS sequence"/>
</dbReference>
<evidence type="ECO:0000256" key="5">
    <source>
        <dbReference type="ARBA" id="ARBA00023136"/>
    </source>
</evidence>
<evidence type="ECO:0000256" key="6">
    <source>
        <dbReference type="SAM" id="Phobius"/>
    </source>
</evidence>
<feature type="transmembrane region" description="Helical" evidence="6">
    <location>
        <begin position="258"/>
        <end position="282"/>
    </location>
</feature>
<dbReference type="SUPFAM" id="SSF103473">
    <property type="entry name" value="MFS general substrate transporter"/>
    <property type="match status" value="1"/>
</dbReference>
<feature type="transmembrane region" description="Helical" evidence="6">
    <location>
        <begin position="64"/>
        <end position="83"/>
    </location>
</feature>
<keyword evidence="2" id="KW-0813">Transport</keyword>
<comment type="caution">
    <text evidence="8">The sequence shown here is derived from an EMBL/GenBank/DDBJ whole genome shotgun (WGS) entry which is preliminary data.</text>
</comment>
<evidence type="ECO:0000256" key="1">
    <source>
        <dbReference type="ARBA" id="ARBA00004651"/>
    </source>
</evidence>
<keyword evidence="5 6" id="KW-0472">Membrane</keyword>
<dbReference type="Gene3D" id="1.20.1250.20">
    <property type="entry name" value="MFS general substrate transporter like domains"/>
    <property type="match status" value="1"/>
</dbReference>
<dbReference type="PANTHER" id="PTHR23511">
    <property type="entry name" value="SYNAPTIC VESICLE GLYCOPROTEIN 2"/>
    <property type="match status" value="1"/>
</dbReference>
<dbReference type="InterPro" id="IPR036259">
    <property type="entry name" value="MFS_trans_sf"/>
</dbReference>
<feature type="transmembrane region" description="Helical" evidence="6">
    <location>
        <begin position="178"/>
        <end position="198"/>
    </location>
</feature>
<dbReference type="PATRIC" id="fig|909613.9.peg.2359"/>
<keyword evidence="4 6" id="KW-1133">Transmembrane helix</keyword>
<evidence type="ECO:0000313" key="8">
    <source>
        <dbReference type="EMBL" id="EWC62365.1"/>
    </source>
</evidence>
<comment type="subcellular location">
    <subcellularLocation>
        <location evidence="1">Cell membrane</location>
        <topology evidence="1">Multi-pass membrane protein</topology>
    </subcellularLocation>
</comment>
<evidence type="ECO:0000256" key="3">
    <source>
        <dbReference type="ARBA" id="ARBA00022692"/>
    </source>
</evidence>
<accession>W7INB4</accession>
<gene>
    <name evidence="8" type="ORF">UO65_2352</name>
</gene>
<dbReference type="PROSITE" id="PS50850">
    <property type="entry name" value="MFS"/>
    <property type="match status" value="1"/>
</dbReference>
<evidence type="ECO:0000256" key="2">
    <source>
        <dbReference type="ARBA" id="ARBA00022448"/>
    </source>
</evidence>
<dbReference type="EMBL" id="AYXG01000081">
    <property type="protein sequence ID" value="EWC62365.1"/>
    <property type="molecule type" value="Genomic_DNA"/>
</dbReference>
<feature type="transmembrane region" description="Helical" evidence="6">
    <location>
        <begin position="153"/>
        <end position="172"/>
    </location>
</feature>
<dbReference type="PANTHER" id="PTHR23511:SF34">
    <property type="entry name" value="SYNAPTIC VESICLE GLYCOPROTEIN 2"/>
    <property type="match status" value="1"/>
</dbReference>
<keyword evidence="9" id="KW-1185">Reference proteome</keyword>
<dbReference type="AlphaFoldDB" id="W7INB4"/>
<feature type="transmembrane region" description="Helical" evidence="6">
    <location>
        <begin position="339"/>
        <end position="361"/>
    </location>
</feature>
<evidence type="ECO:0000259" key="7">
    <source>
        <dbReference type="PROSITE" id="PS50850"/>
    </source>
</evidence>
<dbReference type="InterPro" id="IPR011701">
    <property type="entry name" value="MFS"/>
</dbReference>
<organism evidence="8 9">
    <name type="scientific">Actinokineospora spheciospongiae</name>
    <dbReference type="NCBI Taxonomy" id="909613"/>
    <lineage>
        <taxon>Bacteria</taxon>
        <taxon>Bacillati</taxon>
        <taxon>Actinomycetota</taxon>
        <taxon>Actinomycetes</taxon>
        <taxon>Pseudonocardiales</taxon>
        <taxon>Pseudonocardiaceae</taxon>
        <taxon>Actinokineospora</taxon>
    </lineage>
</organism>
<dbReference type="eggNOG" id="COG2271">
    <property type="taxonomic scope" value="Bacteria"/>
</dbReference>
<dbReference type="GO" id="GO:0005886">
    <property type="term" value="C:plasma membrane"/>
    <property type="evidence" value="ECO:0007669"/>
    <property type="project" value="UniProtKB-SubCell"/>
</dbReference>
<keyword evidence="3 6" id="KW-0812">Transmembrane</keyword>
<dbReference type="GO" id="GO:0022857">
    <property type="term" value="F:transmembrane transporter activity"/>
    <property type="evidence" value="ECO:0007669"/>
    <property type="project" value="InterPro"/>
</dbReference>
<feature type="transmembrane region" description="Helical" evidence="6">
    <location>
        <begin position="28"/>
        <end position="52"/>
    </location>
</feature>
<feature type="domain" description="Major facilitator superfamily (MFS) profile" evidence="7">
    <location>
        <begin position="29"/>
        <end position="430"/>
    </location>
</feature>
<protein>
    <submittedName>
        <fullName evidence="8">Niacin transporter NiaP</fullName>
    </submittedName>
</protein>
<feature type="transmembrane region" description="Helical" evidence="6">
    <location>
        <begin position="313"/>
        <end position="333"/>
    </location>
</feature>